<accession>A0A2T0X244</accession>
<dbReference type="InterPro" id="IPR027417">
    <property type="entry name" value="P-loop_NTPase"/>
</dbReference>
<dbReference type="Proteomes" id="UP000238801">
    <property type="component" value="Unassembled WGS sequence"/>
</dbReference>
<dbReference type="SUPFAM" id="SSF52540">
    <property type="entry name" value="P-loop containing nucleoside triphosphate hydrolases"/>
    <property type="match status" value="1"/>
</dbReference>
<reference evidence="1 2" key="1">
    <citation type="submission" date="2018-03" db="EMBL/GenBank/DDBJ databases">
        <title>Genomic Encyclopedia of Archaeal and Bacterial Type Strains, Phase II (KMG-II): from individual species to whole genera.</title>
        <authorList>
            <person name="Goeker M."/>
        </authorList>
    </citation>
    <scope>NUCLEOTIDE SEQUENCE [LARGE SCALE GENOMIC DNA]</scope>
    <source>
        <strain evidence="1 2">DSM 29318</strain>
    </source>
</reference>
<dbReference type="AlphaFoldDB" id="A0A2T0X244"/>
<proteinExistence type="predicted"/>
<evidence type="ECO:0000313" key="1">
    <source>
        <dbReference type="EMBL" id="PRY93008.1"/>
    </source>
</evidence>
<organism evidence="1 2">
    <name type="scientific">Hasllibacter halocynthiae</name>
    <dbReference type="NCBI Taxonomy" id="595589"/>
    <lineage>
        <taxon>Bacteria</taxon>
        <taxon>Pseudomonadati</taxon>
        <taxon>Pseudomonadota</taxon>
        <taxon>Alphaproteobacteria</taxon>
        <taxon>Rhodobacterales</taxon>
        <taxon>Roseobacteraceae</taxon>
        <taxon>Hasllibacter</taxon>
    </lineage>
</organism>
<gene>
    <name evidence="1" type="ORF">BCF33_1873</name>
</gene>
<dbReference type="Gene3D" id="3.40.50.300">
    <property type="entry name" value="P-loop containing nucleotide triphosphate hydrolases"/>
    <property type="match status" value="1"/>
</dbReference>
<evidence type="ECO:0000313" key="2">
    <source>
        <dbReference type="Proteomes" id="UP000238801"/>
    </source>
</evidence>
<keyword evidence="2" id="KW-1185">Reference proteome</keyword>
<dbReference type="EMBL" id="PVTT01000002">
    <property type="protein sequence ID" value="PRY93008.1"/>
    <property type="molecule type" value="Genomic_DNA"/>
</dbReference>
<name>A0A2T0X244_9RHOB</name>
<evidence type="ECO:0008006" key="3">
    <source>
        <dbReference type="Google" id="ProtNLM"/>
    </source>
</evidence>
<comment type="caution">
    <text evidence="1">The sequence shown here is derived from an EMBL/GenBank/DDBJ whole genome shotgun (WGS) entry which is preliminary data.</text>
</comment>
<sequence>MKGFVVLAEMRTGSNHLEASLNAMDRVTCHGEAFNQAFVGYPDQDKVLGFDLARRRSDPAGMLEAIAAQPGLNGFRYFHDHDPAVFDLVMRDPAWRKVVLTRDLLDSFVSLEIARATGQWKLTRPKHRRTARITFDPARYDAYRREVEGFASRRRHALQESGQAAFDVAFEEIGDPIVIGGLARFLGTEPPARLGGRLVRQNPPDLREKVENFDAMIAATAARPAEPESEATRTAAVPSWRASAAVPLLHMPVRGGPEAAVTAWLEGFGPLEDAFDQRRLRQWSRHHPGHRRFAVLRHPVRRAHAVFASRVLGTGEGPFLKVRERLQRDWGLSLPKGAARGGWDAARQKAALLGYLGFVRENLLGQTSIRVEADWATQAAQIAGFAQVAPPDLVLREGELQKALPALASRVGAEARPFAGAVDDAPVPLADYYDDQVERAVHEVYRRDYVMFGFGPLA</sequence>
<dbReference type="OrthoDB" id="7802556at2"/>
<dbReference type="RefSeq" id="WP_106160645.1">
    <property type="nucleotide sequence ID" value="NZ_PVTT01000002.1"/>
</dbReference>
<protein>
    <recommendedName>
        <fullName evidence="3">LPS sulfotransferase NodH</fullName>
    </recommendedName>
</protein>